<dbReference type="EMBL" id="JAJAGQ010000009">
    <property type="protein sequence ID" value="KAJ8553665.1"/>
    <property type="molecule type" value="Genomic_DNA"/>
</dbReference>
<evidence type="ECO:0000313" key="3">
    <source>
        <dbReference type="EMBL" id="KAJ8553665.1"/>
    </source>
</evidence>
<accession>A0A9Q1M7M2</accession>
<feature type="signal peptide" evidence="2">
    <location>
        <begin position="1"/>
        <end position="21"/>
    </location>
</feature>
<evidence type="ECO:0000256" key="1">
    <source>
        <dbReference type="SAM" id="MobiDB-lite"/>
    </source>
</evidence>
<dbReference type="Proteomes" id="UP001152561">
    <property type="component" value="Unassembled WGS sequence"/>
</dbReference>
<sequence>MAATFIRLFLAFLWFSHAINAVPITRSISLGMDISQEHKVLENTHMANMEESLEVEINDYPGSGANNRHTPRPQLGKGCVEC</sequence>
<organism evidence="3 4">
    <name type="scientific">Anisodus acutangulus</name>
    <dbReference type="NCBI Taxonomy" id="402998"/>
    <lineage>
        <taxon>Eukaryota</taxon>
        <taxon>Viridiplantae</taxon>
        <taxon>Streptophyta</taxon>
        <taxon>Embryophyta</taxon>
        <taxon>Tracheophyta</taxon>
        <taxon>Spermatophyta</taxon>
        <taxon>Magnoliopsida</taxon>
        <taxon>eudicotyledons</taxon>
        <taxon>Gunneridae</taxon>
        <taxon>Pentapetalae</taxon>
        <taxon>asterids</taxon>
        <taxon>lamiids</taxon>
        <taxon>Solanales</taxon>
        <taxon>Solanaceae</taxon>
        <taxon>Solanoideae</taxon>
        <taxon>Hyoscyameae</taxon>
        <taxon>Anisodus</taxon>
    </lineage>
</organism>
<feature type="region of interest" description="Disordered" evidence="1">
    <location>
        <begin position="58"/>
        <end position="82"/>
    </location>
</feature>
<evidence type="ECO:0000313" key="4">
    <source>
        <dbReference type="Proteomes" id="UP001152561"/>
    </source>
</evidence>
<dbReference type="PANTHER" id="PTHR33474:SF2">
    <property type="entry name" value="TRANSMEMBRANE PROTEIN"/>
    <property type="match status" value="1"/>
</dbReference>
<keyword evidence="2" id="KW-0732">Signal</keyword>
<dbReference type="PANTHER" id="PTHR33474">
    <property type="entry name" value="TRANSMEMBRANE PROTEIN"/>
    <property type="match status" value="1"/>
</dbReference>
<keyword evidence="4" id="KW-1185">Reference proteome</keyword>
<feature type="chain" id="PRO_5040512336" evidence="2">
    <location>
        <begin position="22"/>
        <end position="82"/>
    </location>
</feature>
<dbReference type="OrthoDB" id="747636at2759"/>
<comment type="caution">
    <text evidence="3">The sequence shown here is derived from an EMBL/GenBank/DDBJ whole genome shotgun (WGS) entry which is preliminary data.</text>
</comment>
<protein>
    <submittedName>
        <fullName evidence="3">Uncharacterized protein</fullName>
    </submittedName>
</protein>
<name>A0A9Q1M7M2_9SOLA</name>
<gene>
    <name evidence="3" type="ORF">K7X08_024343</name>
</gene>
<proteinExistence type="predicted"/>
<reference evidence="4" key="1">
    <citation type="journal article" date="2023" name="Proc. Natl. Acad. Sci. U.S.A.">
        <title>Genomic and structural basis for evolution of tropane alkaloid biosynthesis.</title>
        <authorList>
            <person name="Wanga Y.-J."/>
            <person name="Taina T."/>
            <person name="Yua J.-Y."/>
            <person name="Lia J."/>
            <person name="Xua B."/>
            <person name="Chenc J."/>
            <person name="D'Auriad J.C."/>
            <person name="Huanga J.-P."/>
            <person name="Huanga S.-X."/>
        </authorList>
    </citation>
    <scope>NUCLEOTIDE SEQUENCE [LARGE SCALE GENOMIC DNA]</scope>
    <source>
        <strain evidence="4">cv. KIB-2019</strain>
    </source>
</reference>
<evidence type="ECO:0000256" key="2">
    <source>
        <dbReference type="SAM" id="SignalP"/>
    </source>
</evidence>
<dbReference type="AlphaFoldDB" id="A0A9Q1M7M2"/>